<dbReference type="InterPro" id="IPR038764">
    <property type="entry name" value="GNAT_N_AcTrfase_prd"/>
</dbReference>
<dbReference type="RefSeq" id="WP_123582695.1">
    <property type="nucleotide sequence ID" value="NZ_MOBI01000015.1"/>
</dbReference>
<protein>
    <submittedName>
        <fullName evidence="1">Uncharacterized protein</fullName>
    </submittedName>
</protein>
<evidence type="ECO:0000313" key="2">
    <source>
        <dbReference type="Proteomes" id="UP000284684"/>
    </source>
</evidence>
<name>A0A423GRQ9_9PSED</name>
<accession>A0A423GRQ9</accession>
<organism evidence="1 2">
    <name type="scientific">Pseudomonas brassicacearum</name>
    <dbReference type="NCBI Taxonomy" id="930166"/>
    <lineage>
        <taxon>Bacteria</taxon>
        <taxon>Pseudomonadati</taxon>
        <taxon>Pseudomonadota</taxon>
        <taxon>Gammaproteobacteria</taxon>
        <taxon>Pseudomonadales</taxon>
        <taxon>Pseudomonadaceae</taxon>
        <taxon>Pseudomonas</taxon>
    </lineage>
</organism>
<evidence type="ECO:0000313" key="1">
    <source>
        <dbReference type="EMBL" id="ROM97115.1"/>
    </source>
</evidence>
<reference evidence="1 2" key="1">
    <citation type="submission" date="2016-10" db="EMBL/GenBank/DDBJ databases">
        <title>Comparative genome analysis of multiple Pseudomonas spp. focuses on biocontrol and plant growth promoting traits.</title>
        <authorList>
            <person name="Tao X.-Y."/>
            <person name="Taylor C.G."/>
        </authorList>
    </citation>
    <scope>NUCLEOTIDE SEQUENCE [LARGE SCALE GENOMIC DNA]</scope>
    <source>
        <strain evidence="1 2">37D10</strain>
    </source>
</reference>
<dbReference type="PANTHER" id="PTHR41700">
    <property type="entry name" value="GCN5-RELATED N-ACETYLTRANSFERASE"/>
    <property type="match status" value="1"/>
</dbReference>
<sequence length="354" mass="39473">MITSKHTPQELEIAAARVFFAPENFGFEKHGIGWKKVIPGIGSTIFTPLDWEHAHFLTNLKDGQKGNGLELASQQQESIFGMKDHRDIMPPYLISNIAKTGGSAFVAYTEKEGFTDEGWLGFGFVFGGKNNSLESTFLGVREKNRSKNAIGFHLRLLQSNDALENGSTKIEWMQGPLRGEIAKLSISKLGGIASSFTIDKYRDMKYKLYGPGTTDRITVEWDLLSPRTQQKITAISQGISQGLTLEDIQALPIATGDNIKQIEQDRHLSLLYEIPANADELEEEEKIAWRNDMRKVFGILMNTEYVKIPDDAKNDPALVQKIATPGGYQISDFATGLDGGQRRNFYVLTRKPIA</sequence>
<dbReference type="Proteomes" id="UP000284684">
    <property type="component" value="Unassembled WGS sequence"/>
</dbReference>
<gene>
    <name evidence="1" type="ORF">BK658_12815</name>
</gene>
<comment type="caution">
    <text evidence="1">The sequence shown here is derived from an EMBL/GenBank/DDBJ whole genome shotgun (WGS) entry which is preliminary data.</text>
</comment>
<dbReference type="EMBL" id="MOBI01000015">
    <property type="protein sequence ID" value="ROM97115.1"/>
    <property type="molecule type" value="Genomic_DNA"/>
</dbReference>
<dbReference type="PANTHER" id="PTHR41700:SF1">
    <property type="entry name" value="N-ACETYLTRANSFERASE DOMAIN-CONTAINING PROTEIN"/>
    <property type="match status" value="1"/>
</dbReference>
<dbReference type="AlphaFoldDB" id="A0A423GRQ9"/>
<proteinExistence type="predicted"/>